<feature type="region of interest" description="Disordered" evidence="2">
    <location>
        <begin position="1279"/>
        <end position="1300"/>
    </location>
</feature>
<feature type="compositionally biased region" description="Acidic residues" evidence="2">
    <location>
        <begin position="1134"/>
        <end position="1145"/>
    </location>
</feature>
<feature type="region of interest" description="Disordered" evidence="2">
    <location>
        <begin position="928"/>
        <end position="959"/>
    </location>
</feature>
<feature type="compositionally biased region" description="Acidic residues" evidence="2">
    <location>
        <begin position="2273"/>
        <end position="2289"/>
    </location>
</feature>
<organism evidence="5 6">
    <name type="scientific">Sphenostylis stenocarpa</name>
    <dbReference type="NCBI Taxonomy" id="92480"/>
    <lineage>
        <taxon>Eukaryota</taxon>
        <taxon>Viridiplantae</taxon>
        <taxon>Streptophyta</taxon>
        <taxon>Embryophyta</taxon>
        <taxon>Tracheophyta</taxon>
        <taxon>Spermatophyta</taxon>
        <taxon>Magnoliopsida</taxon>
        <taxon>eudicotyledons</taxon>
        <taxon>Gunneridae</taxon>
        <taxon>Pentapetalae</taxon>
        <taxon>rosids</taxon>
        <taxon>fabids</taxon>
        <taxon>Fabales</taxon>
        <taxon>Fabaceae</taxon>
        <taxon>Papilionoideae</taxon>
        <taxon>50 kb inversion clade</taxon>
        <taxon>NPAAA clade</taxon>
        <taxon>indigoferoid/millettioid clade</taxon>
        <taxon>Phaseoleae</taxon>
        <taxon>Sphenostylis</taxon>
    </lineage>
</organism>
<feature type="region of interest" description="Disordered" evidence="2">
    <location>
        <begin position="412"/>
        <end position="548"/>
    </location>
</feature>
<dbReference type="PROSITE" id="PS01031">
    <property type="entry name" value="SHSP"/>
    <property type="match status" value="1"/>
</dbReference>
<dbReference type="Gene3D" id="2.60.40.790">
    <property type="match status" value="1"/>
</dbReference>
<feature type="region of interest" description="Disordered" evidence="2">
    <location>
        <begin position="1554"/>
        <end position="1586"/>
    </location>
</feature>
<feature type="domain" description="SHSP" evidence="4">
    <location>
        <begin position="21"/>
        <end position="141"/>
    </location>
</feature>
<gene>
    <name evidence="5" type="ORF">AYBTSS11_LOCUS15666</name>
</gene>
<feature type="compositionally biased region" description="Basic and acidic residues" evidence="2">
    <location>
        <begin position="342"/>
        <end position="360"/>
    </location>
</feature>
<feature type="compositionally biased region" description="Basic and acidic residues" evidence="2">
    <location>
        <begin position="2104"/>
        <end position="2116"/>
    </location>
</feature>
<evidence type="ECO:0000256" key="2">
    <source>
        <dbReference type="SAM" id="MobiDB-lite"/>
    </source>
</evidence>
<feature type="region of interest" description="Disordered" evidence="2">
    <location>
        <begin position="1998"/>
        <end position="2131"/>
    </location>
</feature>
<feature type="region of interest" description="Disordered" evidence="2">
    <location>
        <begin position="1410"/>
        <end position="1434"/>
    </location>
</feature>
<feature type="region of interest" description="Disordered" evidence="2">
    <location>
        <begin position="747"/>
        <end position="804"/>
    </location>
</feature>
<feature type="compositionally biased region" description="Basic and acidic residues" evidence="2">
    <location>
        <begin position="2072"/>
        <end position="2097"/>
    </location>
</feature>
<feature type="compositionally biased region" description="Basic and acidic residues" evidence="2">
    <location>
        <begin position="2347"/>
        <end position="2361"/>
    </location>
</feature>
<feature type="compositionally biased region" description="Basic and acidic residues" evidence="2">
    <location>
        <begin position="144"/>
        <end position="158"/>
    </location>
</feature>
<dbReference type="SUPFAM" id="SSF49764">
    <property type="entry name" value="HSP20-like chaperones"/>
    <property type="match status" value="1"/>
</dbReference>
<evidence type="ECO:0000256" key="3">
    <source>
        <dbReference type="SAM" id="Phobius"/>
    </source>
</evidence>
<evidence type="ECO:0000313" key="6">
    <source>
        <dbReference type="Proteomes" id="UP001189624"/>
    </source>
</evidence>
<dbReference type="InterPro" id="IPR002068">
    <property type="entry name" value="A-crystallin/Hsp20_dom"/>
</dbReference>
<feature type="compositionally biased region" description="Basic and acidic residues" evidence="2">
    <location>
        <begin position="536"/>
        <end position="548"/>
    </location>
</feature>
<dbReference type="Proteomes" id="UP001189624">
    <property type="component" value="Chromosome 4"/>
</dbReference>
<feature type="compositionally biased region" description="Acidic residues" evidence="2">
    <location>
        <begin position="2319"/>
        <end position="2340"/>
    </location>
</feature>
<reference evidence="5" key="1">
    <citation type="submission" date="2023-10" db="EMBL/GenBank/DDBJ databases">
        <authorList>
            <person name="Domelevo Entfellner J.-B."/>
        </authorList>
    </citation>
    <scope>NUCLEOTIDE SEQUENCE</scope>
</reference>
<feature type="region of interest" description="Disordered" evidence="2">
    <location>
        <begin position="1124"/>
        <end position="1149"/>
    </location>
</feature>
<protein>
    <recommendedName>
        <fullName evidence="4">SHSP domain-containing protein</fullName>
    </recommendedName>
</protein>
<dbReference type="Gramene" id="rna-AYBTSS11_LOCUS15666">
    <property type="protein sequence ID" value="CAJ1953136.1"/>
    <property type="gene ID" value="gene-AYBTSS11_LOCUS15666"/>
</dbReference>
<keyword evidence="6" id="KW-1185">Reference proteome</keyword>
<feature type="compositionally biased region" description="Polar residues" evidence="2">
    <location>
        <begin position="2186"/>
        <end position="2195"/>
    </location>
</feature>
<name>A0AA86SDN4_9FABA</name>
<feature type="region of interest" description="Disordered" evidence="2">
    <location>
        <begin position="323"/>
        <end position="368"/>
    </location>
</feature>
<keyword evidence="3" id="KW-1133">Transmembrane helix</keyword>
<proteinExistence type="inferred from homology"/>
<feature type="compositionally biased region" description="Basic and acidic residues" evidence="2">
    <location>
        <begin position="2003"/>
        <end position="2056"/>
    </location>
</feature>
<feature type="compositionally biased region" description="Basic and acidic residues" evidence="2">
    <location>
        <begin position="495"/>
        <end position="516"/>
    </location>
</feature>
<feature type="compositionally biased region" description="Basic and acidic residues" evidence="2">
    <location>
        <begin position="1239"/>
        <end position="1254"/>
    </location>
</feature>
<feature type="region of interest" description="Disordered" evidence="2">
    <location>
        <begin position="1233"/>
        <end position="1254"/>
    </location>
</feature>
<feature type="compositionally biased region" description="Basic and acidic residues" evidence="2">
    <location>
        <begin position="747"/>
        <end position="772"/>
    </location>
</feature>
<feature type="compositionally biased region" description="Basic and acidic residues" evidence="2">
    <location>
        <begin position="1899"/>
        <end position="1908"/>
    </location>
</feature>
<feature type="compositionally biased region" description="Basic and acidic residues" evidence="2">
    <location>
        <begin position="447"/>
        <end position="483"/>
    </location>
</feature>
<dbReference type="EMBL" id="OY731401">
    <property type="protein sequence ID" value="CAJ1953136.1"/>
    <property type="molecule type" value="Genomic_DNA"/>
</dbReference>
<feature type="region of interest" description="Disordered" evidence="2">
    <location>
        <begin position="138"/>
        <end position="184"/>
    </location>
</feature>
<feature type="region of interest" description="Disordered" evidence="2">
    <location>
        <begin position="882"/>
        <end position="916"/>
    </location>
</feature>
<feature type="transmembrane region" description="Helical" evidence="3">
    <location>
        <begin position="2369"/>
        <end position="2389"/>
    </location>
</feature>
<dbReference type="InterPro" id="IPR008978">
    <property type="entry name" value="HSP20-like_chaperone"/>
</dbReference>
<evidence type="ECO:0000256" key="1">
    <source>
        <dbReference type="PROSITE-ProRule" id="PRU00285"/>
    </source>
</evidence>
<feature type="region of interest" description="Disordered" evidence="2">
    <location>
        <begin position="2172"/>
        <end position="2366"/>
    </location>
</feature>
<feature type="compositionally biased region" description="Polar residues" evidence="2">
    <location>
        <begin position="1570"/>
        <end position="1580"/>
    </location>
</feature>
<feature type="compositionally biased region" description="Basic and acidic residues" evidence="2">
    <location>
        <begin position="2199"/>
        <end position="2226"/>
    </location>
</feature>
<dbReference type="CDD" id="cd06464">
    <property type="entry name" value="ACD_sHsps-like"/>
    <property type="match status" value="1"/>
</dbReference>
<feature type="region of interest" description="Disordered" evidence="2">
    <location>
        <begin position="1863"/>
        <end position="1908"/>
    </location>
</feature>
<comment type="similarity">
    <text evidence="1">Belongs to the small heat shock protein (HSP20) family.</text>
</comment>
<sequence>MDLELGLKITKTRDDIASISEYRLAKAGPIFQSRETNTAFILTAHLKGYKRNNINIKISEDGSKISISGEKPVQNILMMGWLMHRKEVDVAGFNKVFKIPDGVKLDGIKAKYDEEEWIMNIIMPKLVKGICGAKVEEVNEEESDIRRRSEQGKSEGDHILGGAGETSQKGSKESDVQAVEDSECFMEKKEEVSNKMLDDSNRKIIKDTVHKEVEESKVGTVEGHEECFGEEEYEEMKTSELERDVGVGTSLKIGEASRKEIEESKLKNEDLRLKGTRKDVGKAAYEAVKTLEKGKSAGEGMPQNMGDTRQDIEFEVQEMEDNEGFVDKEDKGVSENMLDGEVIQKEKEESKSGIKDRHGESVTAKNGIAGYKGMKTSEIEQNVGAHVTQNIGDTIQGVSKESVIEQMWEDKSTVKKMEREEPGKMLPEANVSTEGDRLGESNQKQFGELKSKTEDRFKESVKESRMELMETMKTPKHDQKADDQIPINIGDISQEEFKDSGIQRKEKTESIKESMDGGKSGKIPVRDKKHIFGKSIQEKNIRRPKIETGVEDKEYDGLKAAKEEFDSKLTIREEFHQQLPKGTIEESRGLSISKMKETEEAKIKRKLKESEYFVDKGEGEELRRMHKEAKKDLTKKTLKENEDIEEVMDKREGKENKYFVDKSEGIQHKRMHMEAKKESTKETMQRNEEAMDKREGREIDHFLDEGESEEPKRIHMESWEGLTTKRIQETEDVKEVMSKRKDKDIEKYADKGEGEEPSRLYVEAKDIKKETMQESEDVQEATLKREGKKNEHFRDKGGEKPKSLHMEAKKNLAKETLQETGVKEAIIKRKGKEIGNFDKGEGAEPTKMLMNAIKELTKQTKQQNEIEKEAMVKRKGKETKYFVDKGEDEEPKSMHMKGKKDVTTKTIQESEDFRETMVKREGKGYDYFVDKGGGEEPKSMHMKPKKDVVTKETMQENEGVREAMVKRKGNEIGNFADKDEGEEHIKMLVKLKEELPKETKKEREKVKEAIVKRKGKETEYFAHKGEDGEPKSMLQEVKDLTSKTIQESEAMVKREDKGDGEELKMMHMEAKKNMGKESMQETEGLKEEMAKRKGEEIGHFSESEGKVPKRVYVEAKKVLTTETMQENEYVNESNENECSLDEGEGEEPKRMYMKTKKDFTNETLQESENVKVKVKREGKEIECFADKSKDKESIRMLIETKRVLEKKGMHENDDVNEAMIKRKGKEIEYVVDSSEGEAEEHKRMHIEESKDLATETMHEIEEAKVMIKTTDKEIENFADEGKKESKIRETKKDSTKVKLNESEDAKEAMINIKGTEAEYFTDEGKEPKRIRMKAKDLTMKTIKESEAVREAMVKGEGEEAIDLLEEGEDVESGRMHIETKKDITKETMQESEEFKKVMVKRKGKEAGSFVDLTKKDEGGGEEPNMILMGANRDLTTKTMHESEYIKEEIFRREGKEIDYFVGKGESEELERTHEEAKKDITEDEMQEVEKIKHGIRGSEQYNVLGKTVEGKVEVTEEGPKLVGGQDVSRGLKVAYMEEPKQSIKEEMAETKSLMEKVQGGKSKKNEEASKINQKNTSTEILQKETEESNIERKFIDGPNVPNNMVKVVFEVLGTFQAKLPKQVMEAIAQNKKDKNEYVTVKLKGEGSIKMHVEPNEAFDEDETEDRSEKEIRKLKLKSSEQISGKENFDFGVTPKFLEMGQIQAVKEDNAQIEESEKKIYGDKYEKIQVEEKGKQSTQKGREGPKIQTMVKEQHYLQEEKAAKEEFPTKMVDSLAVKREGLEETKIEEAPDVKEELVKQRSKDKKTDVKEKGKEIDQQYVKNAKGEKYEKIQVEAKGGLRGKLTKENDQQCLQEGMSKRISMTCKDVPEHKHPKVLEIRSPEREPQLTKGKEMLTTQEETERPKDKIVDRDQQYVLRDVAEGVGKVDTKQKEMPQKEYVADPCSIAPRMEKKRDLKAISEREKYIIAQNVKDEKPKIQDENIKVDVEKADKKGYQTKAVEGMLKGEHTAKVVPKKERERPKFAKIEEDKEASSSKLPIKREMGKTTKAAEDTKPKMGEITPQFEKASGFKQAAEKTHENSKREHQKESSEVTPKIEVKPATMTPKKEVEKSKKEDMSSIPTAIQRKEPRELSFPTKDYQILKIEEVQQRREGKRPMHALEATTSKGGELAQAIATHSKAKSEIDEQQVNQLSSPSIEMRSIEPPELEKHGMKEDDSKAERLDHMQEGQEPFHFIDSKAASEVIADEAAEPSKFPSSSFTEPFKVEEKGKLDVSCDDESQDSDIDSEIDGEASIKGETDEKVVQPESPEDQQCTNKAQEESDGTQEVEEEKADEQVDEADGGDFQQLEEQKEREEEAIGGKKDQKRSKKLIVSTIIAGSALLASGIFLFIRHRRSRKG</sequence>
<keyword evidence="3" id="KW-0472">Membrane</keyword>
<evidence type="ECO:0000259" key="4">
    <source>
        <dbReference type="PROSITE" id="PS01031"/>
    </source>
</evidence>
<feature type="region of interest" description="Disordered" evidence="2">
    <location>
        <begin position="655"/>
        <end position="717"/>
    </location>
</feature>
<feature type="region of interest" description="Disordered" evidence="2">
    <location>
        <begin position="1041"/>
        <end position="1104"/>
    </location>
</feature>
<accession>A0AA86SDN4</accession>
<feature type="compositionally biased region" description="Basic and acidic residues" evidence="2">
    <location>
        <begin position="782"/>
        <end position="804"/>
    </location>
</feature>
<keyword evidence="3" id="KW-0812">Transmembrane</keyword>
<feature type="compositionally biased region" description="Basic and acidic residues" evidence="2">
    <location>
        <begin position="1050"/>
        <end position="1104"/>
    </location>
</feature>
<feature type="compositionally biased region" description="Basic and acidic residues" evidence="2">
    <location>
        <begin position="2291"/>
        <end position="2302"/>
    </location>
</feature>
<feature type="compositionally biased region" description="Basic and acidic residues" evidence="2">
    <location>
        <begin position="412"/>
        <end position="423"/>
    </location>
</feature>
<feature type="compositionally biased region" description="Basic and acidic residues" evidence="2">
    <location>
        <begin position="2262"/>
        <end position="2272"/>
    </location>
</feature>
<feature type="compositionally biased region" description="Basic and acidic residues" evidence="2">
    <location>
        <begin position="1866"/>
        <end position="1892"/>
    </location>
</feature>
<evidence type="ECO:0000313" key="5">
    <source>
        <dbReference type="EMBL" id="CAJ1953136.1"/>
    </source>
</evidence>